<dbReference type="AlphaFoldDB" id="A0AAD6CG50"/>
<dbReference type="GO" id="GO:0016829">
    <property type="term" value="F:lyase activity"/>
    <property type="evidence" value="ECO:0007669"/>
    <property type="project" value="InterPro"/>
</dbReference>
<feature type="domain" description="MmgE/PrpD N-terminal" evidence="3">
    <location>
        <begin position="138"/>
        <end position="206"/>
    </location>
</feature>
<sequence length="208" mass="21926">VYNYTSCTALGSTNPATRIAHKALPQFSGPGTSRLLGSNSIEVDASHAALPNGIASHIHDSDDTHLDAIIHPTGAVASALLAMMQTMDRPVSGEEFVTALVAGIEAECKVGLAVWPSQHSGLHRRRSLRQQTPQSRRPQTAHAIGLAATQVTGLREMFGSHTKSFHLGRAAQNGLLAAVLAAEGFTSSTSALEAKRGWANVVSSQHQH</sequence>
<comment type="caution">
    <text evidence="4">The sequence shown here is derived from an EMBL/GenBank/DDBJ whole genome shotgun (WGS) entry which is preliminary data.</text>
</comment>
<evidence type="ECO:0000256" key="1">
    <source>
        <dbReference type="ARBA" id="ARBA00006174"/>
    </source>
</evidence>
<evidence type="ECO:0000259" key="3">
    <source>
        <dbReference type="Pfam" id="PF03972"/>
    </source>
</evidence>
<keyword evidence="5" id="KW-1185">Reference proteome</keyword>
<dbReference type="Pfam" id="PF03972">
    <property type="entry name" value="MmgE_PrpD_N"/>
    <property type="match status" value="2"/>
</dbReference>
<feature type="compositionally biased region" description="Low complexity" evidence="2">
    <location>
        <begin position="129"/>
        <end position="140"/>
    </location>
</feature>
<dbReference type="InterPro" id="IPR042183">
    <property type="entry name" value="MmgE/PrpD_sf_1"/>
</dbReference>
<reference evidence="4" key="2">
    <citation type="journal article" date="2023" name="IMA Fungus">
        <title>Comparative genomic study of the Penicillium genus elucidates a diverse pangenome and 15 lateral gene transfer events.</title>
        <authorList>
            <person name="Petersen C."/>
            <person name="Sorensen T."/>
            <person name="Nielsen M.R."/>
            <person name="Sondergaard T.E."/>
            <person name="Sorensen J.L."/>
            <person name="Fitzpatrick D.A."/>
            <person name="Frisvad J.C."/>
            <person name="Nielsen K.L."/>
        </authorList>
    </citation>
    <scope>NUCLEOTIDE SEQUENCE</scope>
    <source>
        <strain evidence="4">IBT 16125</strain>
    </source>
</reference>
<proteinExistence type="inferred from homology"/>
<dbReference type="EMBL" id="JAPVEA010000002">
    <property type="protein sequence ID" value="KAJ5461402.1"/>
    <property type="molecule type" value="Genomic_DNA"/>
</dbReference>
<accession>A0AAD6CG50</accession>
<dbReference type="GeneID" id="81596580"/>
<dbReference type="PANTHER" id="PTHR16943:SF8">
    <property type="entry name" value="2-METHYLCITRATE DEHYDRATASE"/>
    <property type="match status" value="1"/>
</dbReference>
<dbReference type="InterPro" id="IPR036148">
    <property type="entry name" value="MmgE/PrpD_sf"/>
</dbReference>
<organism evidence="4 5">
    <name type="scientific">Penicillium daleae</name>
    <dbReference type="NCBI Taxonomy" id="63821"/>
    <lineage>
        <taxon>Eukaryota</taxon>
        <taxon>Fungi</taxon>
        <taxon>Dikarya</taxon>
        <taxon>Ascomycota</taxon>
        <taxon>Pezizomycotina</taxon>
        <taxon>Eurotiomycetes</taxon>
        <taxon>Eurotiomycetidae</taxon>
        <taxon>Eurotiales</taxon>
        <taxon>Aspergillaceae</taxon>
        <taxon>Penicillium</taxon>
    </lineage>
</organism>
<reference evidence="4" key="1">
    <citation type="submission" date="2022-12" db="EMBL/GenBank/DDBJ databases">
        <authorList>
            <person name="Petersen C."/>
        </authorList>
    </citation>
    <scope>NUCLEOTIDE SEQUENCE</scope>
    <source>
        <strain evidence="4">IBT 16125</strain>
    </source>
</reference>
<dbReference type="SUPFAM" id="SSF103378">
    <property type="entry name" value="2-methylcitrate dehydratase PrpD"/>
    <property type="match status" value="1"/>
</dbReference>
<dbReference type="Proteomes" id="UP001213681">
    <property type="component" value="Unassembled WGS sequence"/>
</dbReference>
<gene>
    <name evidence="4" type="ORF">N7458_002954</name>
</gene>
<dbReference type="PANTHER" id="PTHR16943">
    <property type="entry name" value="2-METHYLCITRATE DEHYDRATASE-RELATED"/>
    <property type="match status" value="1"/>
</dbReference>
<protein>
    <recommendedName>
        <fullName evidence="3">MmgE/PrpD N-terminal domain-containing protein</fullName>
    </recommendedName>
</protein>
<dbReference type="InterPro" id="IPR005656">
    <property type="entry name" value="MmgE_PrpD"/>
</dbReference>
<feature type="non-terminal residue" evidence="4">
    <location>
        <position position="1"/>
    </location>
</feature>
<evidence type="ECO:0000313" key="5">
    <source>
        <dbReference type="Proteomes" id="UP001213681"/>
    </source>
</evidence>
<feature type="domain" description="MmgE/PrpD N-terminal" evidence="3">
    <location>
        <begin position="2"/>
        <end position="122"/>
    </location>
</feature>
<feature type="region of interest" description="Disordered" evidence="2">
    <location>
        <begin position="121"/>
        <end position="141"/>
    </location>
</feature>
<dbReference type="Gene3D" id="1.10.4100.10">
    <property type="entry name" value="2-methylcitrate dehydratase PrpD"/>
    <property type="match status" value="2"/>
</dbReference>
<name>A0AAD6CG50_9EURO</name>
<comment type="similarity">
    <text evidence="1">Belongs to the PrpD family.</text>
</comment>
<evidence type="ECO:0000256" key="2">
    <source>
        <dbReference type="SAM" id="MobiDB-lite"/>
    </source>
</evidence>
<evidence type="ECO:0000313" key="4">
    <source>
        <dbReference type="EMBL" id="KAJ5461402.1"/>
    </source>
</evidence>
<dbReference type="InterPro" id="IPR045336">
    <property type="entry name" value="MmgE_PrpD_N"/>
</dbReference>
<dbReference type="RefSeq" id="XP_056770444.1">
    <property type="nucleotide sequence ID" value="XM_056906337.1"/>
</dbReference>